<dbReference type="EMBL" id="UINC01020244">
    <property type="protein sequence ID" value="SVA85183.1"/>
    <property type="molecule type" value="Genomic_DNA"/>
</dbReference>
<evidence type="ECO:0000313" key="2">
    <source>
        <dbReference type="EMBL" id="SVA85183.1"/>
    </source>
</evidence>
<dbReference type="AlphaFoldDB" id="A0A381Z8V1"/>
<feature type="transmembrane region" description="Helical" evidence="1">
    <location>
        <begin position="110"/>
        <end position="131"/>
    </location>
</feature>
<feature type="transmembrane region" description="Helical" evidence="1">
    <location>
        <begin position="52"/>
        <end position="71"/>
    </location>
</feature>
<evidence type="ECO:0000256" key="1">
    <source>
        <dbReference type="SAM" id="Phobius"/>
    </source>
</evidence>
<feature type="transmembrane region" description="Helical" evidence="1">
    <location>
        <begin position="83"/>
        <end position="103"/>
    </location>
</feature>
<sequence length="133" mass="15309">MTSNIYEINLVFAWFWILLTFISGGLTGMTFRFFKTEWMGGYSGLRRRLYRLGHVSFFALGIVNLLFYFTVQEINNPSGLLDFASLGFIIGAVTMPFCCYIMSHYHKLKYLFYIPVISLIMAGIITIGEILRS</sequence>
<reference evidence="2" key="1">
    <citation type="submission" date="2018-05" db="EMBL/GenBank/DDBJ databases">
        <authorList>
            <person name="Lanie J.A."/>
            <person name="Ng W.-L."/>
            <person name="Kazmierczak K.M."/>
            <person name="Andrzejewski T.M."/>
            <person name="Davidsen T.M."/>
            <person name="Wayne K.J."/>
            <person name="Tettelin H."/>
            <person name="Glass J.I."/>
            <person name="Rusch D."/>
            <person name="Podicherti R."/>
            <person name="Tsui H.-C.T."/>
            <person name="Winkler M.E."/>
        </authorList>
    </citation>
    <scope>NUCLEOTIDE SEQUENCE</scope>
</reference>
<keyword evidence="1" id="KW-1133">Transmembrane helix</keyword>
<name>A0A381Z8V1_9ZZZZ</name>
<feature type="transmembrane region" description="Helical" evidence="1">
    <location>
        <begin position="12"/>
        <end position="31"/>
    </location>
</feature>
<keyword evidence="1" id="KW-0812">Transmembrane</keyword>
<keyword evidence="1" id="KW-0472">Membrane</keyword>
<gene>
    <name evidence="2" type="ORF">METZ01_LOCUS138037</name>
</gene>
<proteinExistence type="predicted"/>
<protein>
    <submittedName>
        <fullName evidence="2">Uncharacterized protein</fullName>
    </submittedName>
</protein>
<organism evidence="2">
    <name type="scientific">marine metagenome</name>
    <dbReference type="NCBI Taxonomy" id="408172"/>
    <lineage>
        <taxon>unclassified sequences</taxon>
        <taxon>metagenomes</taxon>
        <taxon>ecological metagenomes</taxon>
    </lineage>
</organism>
<accession>A0A381Z8V1</accession>